<dbReference type="KEGG" id="pgs:CPT03_07915"/>
<dbReference type="EMBL" id="CP024091">
    <property type="protein sequence ID" value="ATP56404.1"/>
    <property type="molecule type" value="Genomic_DNA"/>
</dbReference>
<name>A0A2D1U4E2_9SPHI</name>
<dbReference type="RefSeq" id="WP_099438346.1">
    <property type="nucleotide sequence ID" value="NZ_CP024091.1"/>
</dbReference>
<reference evidence="1 2" key="1">
    <citation type="submission" date="2017-10" db="EMBL/GenBank/DDBJ databases">
        <title>Whole genome of Pedobacter ginsengisoli T01R-27 isolated from tomato rhizosphere.</title>
        <authorList>
            <person name="Weon H.-Y."/>
            <person name="Lee S.A."/>
            <person name="Sang M.K."/>
            <person name="Song J."/>
        </authorList>
    </citation>
    <scope>NUCLEOTIDE SEQUENCE [LARGE SCALE GENOMIC DNA]</scope>
    <source>
        <strain evidence="1 2">T01R-27</strain>
    </source>
</reference>
<dbReference type="AlphaFoldDB" id="A0A2D1U4E2"/>
<evidence type="ECO:0000313" key="1">
    <source>
        <dbReference type="EMBL" id="ATP56404.1"/>
    </source>
</evidence>
<dbReference type="OrthoDB" id="9796999at2"/>
<proteinExistence type="predicted"/>
<evidence type="ECO:0008006" key="3">
    <source>
        <dbReference type="Google" id="ProtNLM"/>
    </source>
</evidence>
<protein>
    <recommendedName>
        <fullName evidence="3">Bacteriocin-protection protein</fullName>
    </recommendedName>
</protein>
<dbReference type="Proteomes" id="UP000223749">
    <property type="component" value="Chromosome"/>
</dbReference>
<gene>
    <name evidence="1" type="ORF">CPT03_07915</name>
</gene>
<dbReference type="Pfam" id="PF13376">
    <property type="entry name" value="OmdA"/>
    <property type="match status" value="1"/>
</dbReference>
<accession>A0A2D1U4E2</accession>
<organism evidence="1 2">
    <name type="scientific">Pedobacter ginsengisoli</name>
    <dbReference type="NCBI Taxonomy" id="363852"/>
    <lineage>
        <taxon>Bacteria</taxon>
        <taxon>Pseudomonadati</taxon>
        <taxon>Bacteroidota</taxon>
        <taxon>Sphingobacteriia</taxon>
        <taxon>Sphingobacteriales</taxon>
        <taxon>Sphingobacteriaceae</taxon>
        <taxon>Pedobacter</taxon>
    </lineage>
</organism>
<evidence type="ECO:0000313" key="2">
    <source>
        <dbReference type="Proteomes" id="UP000223749"/>
    </source>
</evidence>
<sequence length="191" mass="22112">MSEIEIFYPASPTEWRDWLAQNHLSKQSVWLVFYSKASGKKSISWSEAVDEALCFGWIDSKKVKIDHEISHQFFSKRKAKSTWSKINKEKVQTFTEKGLMTTAGYESIAIAKQNNSWTILDEVEALIIPNDLEEAFKKQEGAKDYFESLSKSARKILLSWIVLAKLPETRQKRIEEIAFCAGEKRKPKQFL</sequence>
<keyword evidence="2" id="KW-1185">Reference proteome</keyword>